<proteinExistence type="predicted"/>
<evidence type="ECO:0000256" key="4">
    <source>
        <dbReference type="ARBA" id="ARBA00022842"/>
    </source>
</evidence>
<dbReference type="NCBIfam" id="NF008933">
    <property type="entry name" value="PRK12290.1"/>
    <property type="match status" value="1"/>
</dbReference>
<comment type="pathway">
    <text evidence="1">Cofactor biosynthesis; thiamine diphosphate biosynthesis.</text>
</comment>
<keyword evidence="4" id="KW-0460">Magnesium</keyword>
<dbReference type="RefSeq" id="WP_123783783.1">
    <property type="nucleotide sequence ID" value="NZ_RKIK01000137.1"/>
</dbReference>
<sequence>MMVSILVPSSKIELTGEIQQALLLAKQQGLAIDNIELGVSPTQYLLIKTEQSELVVGSDLWSCSSRDCHRYIHYHSSQASLSIESHAVYHGIKDGNAWLDIWMHADNRETRAIGYPNDPTLVEPRYHFAWVIALLSLDFPLEDALTFARGKMHVSRETWPSEYDDFPVPVLEHDNFGISVGWNVASELEQFSPVDETKLGLYPVVDSFDWVATLLELGIKTIQLRIKDPDAPDLEQQIIDAIELGRQHRAQVFINDHWQLAIKHRAYGVHLGQEDLEVSNISQLRRADIRLGLSTHGYYELLRIVQLKPSYIALGHIFPTTTKQMPSKPQGVVRLALYQTLINSTPNVSHANATQNFGYPTVAIGGIDLSNAASVWRCGVTSLAVVRAITRVDSPQEVIGEFEQIMRDKALLVEEVLDVDG</sequence>
<reference evidence="7 8" key="1">
    <citation type="submission" date="2018-11" db="EMBL/GenBank/DDBJ databases">
        <title>Vibrio ponticus strain CAIM 1751 pathogenic for the snapper Lutjanus guttatus.</title>
        <authorList>
            <person name="Soto-Rodriguez S."/>
            <person name="Lozano-Olvera R."/>
            <person name="Gomez-Gil B."/>
        </authorList>
    </citation>
    <scope>NUCLEOTIDE SEQUENCE [LARGE SCALE GENOMIC DNA]</scope>
    <source>
        <strain evidence="7 8">CAIM 1751</strain>
    </source>
</reference>
<evidence type="ECO:0000313" key="8">
    <source>
        <dbReference type="Proteomes" id="UP000278792"/>
    </source>
</evidence>
<evidence type="ECO:0000256" key="2">
    <source>
        <dbReference type="ARBA" id="ARBA00022679"/>
    </source>
</evidence>
<evidence type="ECO:0000256" key="1">
    <source>
        <dbReference type="ARBA" id="ARBA00004948"/>
    </source>
</evidence>
<dbReference type="GO" id="GO:0004789">
    <property type="term" value="F:thiamine-phosphate diphosphorylase activity"/>
    <property type="evidence" value="ECO:0007669"/>
    <property type="project" value="UniProtKB-EC"/>
</dbReference>
<accession>A0A3N3DST1</accession>
<comment type="caution">
    <text evidence="7">The sequence shown here is derived from an EMBL/GenBank/DDBJ whole genome shotgun (WGS) entry which is preliminary data.</text>
</comment>
<dbReference type="GO" id="GO:0005737">
    <property type="term" value="C:cytoplasm"/>
    <property type="evidence" value="ECO:0007669"/>
    <property type="project" value="TreeGrafter"/>
</dbReference>
<feature type="domain" description="Thiamine phosphate synthase/TenI" evidence="6">
    <location>
        <begin position="207"/>
        <end position="389"/>
    </location>
</feature>
<dbReference type="EC" id="2.5.1.3" evidence="7"/>
<dbReference type="NCBIfam" id="NF002904">
    <property type="entry name" value="PRK03512.1"/>
    <property type="match status" value="1"/>
</dbReference>
<dbReference type="PANTHER" id="PTHR20857:SF15">
    <property type="entry name" value="THIAMINE-PHOSPHATE SYNTHASE"/>
    <property type="match status" value="1"/>
</dbReference>
<dbReference type="PANTHER" id="PTHR20857">
    <property type="entry name" value="THIAMINE-PHOSPHATE PYROPHOSPHORYLASE"/>
    <property type="match status" value="1"/>
</dbReference>
<keyword evidence="5" id="KW-0784">Thiamine biosynthesis</keyword>
<evidence type="ECO:0000259" key="6">
    <source>
        <dbReference type="Pfam" id="PF02581"/>
    </source>
</evidence>
<name>A0A3N3DST1_9VIBR</name>
<evidence type="ECO:0000313" key="7">
    <source>
        <dbReference type="EMBL" id="ROV57567.1"/>
    </source>
</evidence>
<dbReference type="FunFam" id="3.20.20.70:FF:000064">
    <property type="entry name" value="Thiamine-phosphate synthase"/>
    <property type="match status" value="1"/>
</dbReference>
<dbReference type="EMBL" id="RKIK01000137">
    <property type="protein sequence ID" value="ROV57567.1"/>
    <property type="molecule type" value="Genomic_DNA"/>
</dbReference>
<keyword evidence="3" id="KW-0479">Metal-binding</keyword>
<dbReference type="AlphaFoldDB" id="A0A3N3DST1"/>
<dbReference type="Pfam" id="PF02581">
    <property type="entry name" value="TMP-TENI"/>
    <property type="match status" value="1"/>
</dbReference>
<dbReference type="InterPro" id="IPR022998">
    <property type="entry name" value="ThiamineP_synth_TenI"/>
</dbReference>
<dbReference type="Proteomes" id="UP000278792">
    <property type="component" value="Unassembled WGS sequence"/>
</dbReference>
<organism evidence="7 8">
    <name type="scientific">Vibrio ponticus</name>
    <dbReference type="NCBI Taxonomy" id="265668"/>
    <lineage>
        <taxon>Bacteria</taxon>
        <taxon>Pseudomonadati</taxon>
        <taxon>Pseudomonadota</taxon>
        <taxon>Gammaproteobacteria</taxon>
        <taxon>Vibrionales</taxon>
        <taxon>Vibrionaceae</taxon>
        <taxon>Vibrio</taxon>
    </lineage>
</organism>
<dbReference type="SUPFAM" id="SSF51391">
    <property type="entry name" value="Thiamin phosphate synthase"/>
    <property type="match status" value="1"/>
</dbReference>
<evidence type="ECO:0000256" key="3">
    <source>
        <dbReference type="ARBA" id="ARBA00022723"/>
    </source>
</evidence>
<keyword evidence="2 7" id="KW-0808">Transferase</keyword>
<dbReference type="GO" id="GO:0046872">
    <property type="term" value="F:metal ion binding"/>
    <property type="evidence" value="ECO:0007669"/>
    <property type="project" value="UniProtKB-KW"/>
</dbReference>
<dbReference type="InterPro" id="IPR013785">
    <property type="entry name" value="Aldolase_TIM"/>
</dbReference>
<evidence type="ECO:0000256" key="5">
    <source>
        <dbReference type="ARBA" id="ARBA00022977"/>
    </source>
</evidence>
<gene>
    <name evidence="7" type="ORF">EGH82_22485</name>
</gene>
<dbReference type="InterPro" id="IPR036206">
    <property type="entry name" value="ThiamineP_synth_sf"/>
</dbReference>
<dbReference type="GO" id="GO:0009228">
    <property type="term" value="P:thiamine biosynthetic process"/>
    <property type="evidence" value="ECO:0007669"/>
    <property type="project" value="UniProtKB-KW"/>
</dbReference>
<dbReference type="Gene3D" id="3.20.20.70">
    <property type="entry name" value="Aldolase class I"/>
    <property type="match status" value="1"/>
</dbReference>
<dbReference type="CDD" id="cd00564">
    <property type="entry name" value="TMP_TenI"/>
    <property type="match status" value="1"/>
</dbReference>
<protein>
    <submittedName>
        <fullName evidence="7">Thiamine phosphate synthase</fullName>
        <ecNumber evidence="7">2.5.1.3</ecNumber>
    </submittedName>
</protein>